<evidence type="ECO:0000313" key="4">
    <source>
        <dbReference type="Proteomes" id="UP001156702"/>
    </source>
</evidence>
<reference evidence="4" key="1">
    <citation type="journal article" date="2019" name="Int. J. Syst. Evol. Microbiol.">
        <title>The Global Catalogue of Microorganisms (GCM) 10K type strain sequencing project: providing services to taxonomists for standard genome sequencing and annotation.</title>
        <authorList>
            <consortium name="The Broad Institute Genomics Platform"/>
            <consortium name="The Broad Institute Genome Sequencing Center for Infectious Disease"/>
            <person name="Wu L."/>
            <person name="Ma J."/>
        </authorList>
    </citation>
    <scope>NUCLEOTIDE SEQUENCE [LARGE SCALE GENOMIC DNA]</scope>
    <source>
        <strain evidence="4">NBRC 102122</strain>
    </source>
</reference>
<evidence type="ECO:0000256" key="2">
    <source>
        <dbReference type="SAM" id="Phobius"/>
    </source>
</evidence>
<gene>
    <name evidence="3" type="ORF">GCM10007923_47290</name>
</gene>
<dbReference type="SUPFAM" id="SSF48452">
    <property type="entry name" value="TPR-like"/>
    <property type="match status" value="1"/>
</dbReference>
<dbReference type="Gene3D" id="1.25.40.10">
    <property type="entry name" value="Tetratricopeptide repeat domain"/>
    <property type="match status" value="1"/>
</dbReference>
<keyword evidence="2" id="KW-0812">Transmembrane</keyword>
<feature type="region of interest" description="Disordered" evidence="1">
    <location>
        <begin position="214"/>
        <end position="234"/>
    </location>
</feature>
<keyword evidence="2" id="KW-1133">Transmembrane helix</keyword>
<organism evidence="3 4">
    <name type="scientific">Shinella yambaruensis</name>
    <dbReference type="NCBI Taxonomy" id="415996"/>
    <lineage>
        <taxon>Bacteria</taxon>
        <taxon>Pseudomonadati</taxon>
        <taxon>Pseudomonadota</taxon>
        <taxon>Alphaproteobacteria</taxon>
        <taxon>Hyphomicrobiales</taxon>
        <taxon>Rhizobiaceae</taxon>
        <taxon>Shinella</taxon>
    </lineage>
</organism>
<feature type="transmembrane region" description="Helical" evidence="2">
    <location>
        <begin position="140"/>
        <end position="162"/>
    </location>
</feature>
<evidence type="ECO:0000256" key="1">
    <source>
        <dbReference type="SAM" id="MobiDB-lite"/>
    </source>
</evidence>
<dbReference type="Proteomes" id="UP001156702">
    <property type="component" value="Unassembled WGS sequence"/>
</dbReference>
<proteinExistence type="predicted"/>
<keyword evidence="4" id="KW-1185">Reference proteome</keyword>
<protein>
    <submittedName>
        <fullName evidence="3">Adenylate cyclase</fullName>
    </submittedName>
</protein>
<comment type="caution">
    <text evidence="3">The sequence shown here is derived from an EMBL/GenBank/DDBJ whole genome shotgun (WGS) entry which is preliminary data.</text>
</comment>
<dbReference type="EMBL" id="BSOP01000039">
    <property type="protein sequence ID" value="GLR53514.1"/>
    <property type="molecule type" value="Genomic_DNA"/>
</dbReference>
<evidence type="ECO:0000313" key="3">
    <source>
        <dbReference type="EMBL" id="GLR53514.1"/>
    </source>
</evidence>
<accession>A0ABQ5ZS23</accession>
<dbReference type="InterPro" id="IPR011990">
    <property type="entry name" value="TPR-like_helical_dom_sf"/>
</dbReference>
<sequence>MANMQKPSAEQIWRTVAAITATDPFRKSDRMTGLLTYLVTQVIEQPDTRITAEAIAAALFNRTDDFNAVDDPIVRTTVSRLRAALLAYFADDTRTDDVEIRIAKGSYTPEFVHRGGKRSEYTREPGGPAKDEHRPVFSRASALIGLGAIGGVLALLALGAWLTMGRTRDETGYMPRIFVQPIKVLAAAGDAQALAAEAGDVLVATLSNVGGAAIVDSDRNRPSPGEGATSSDYELQTTLREGAGDLTVSWRLVDPETGIVLWAASQTAAKNGAGTPQQVASLVASKVLGLDGAVPILQSRVVNSNELTRCFSNARRILFVYGEETQQQTVDCLDRTLSSSPNFADGWAMLAYSNYRLSTYAVSKGEDPAPYIAKATAAAARARELAPQNFLTQEALAYIAFSTGDVATFKSIASTLLQRYPGDPDIKVRFGLRLATVGEEEEGRNLVKEGIAAGAASSSAAYMSLAFSAYTEGRDREVIELLEKGRQGSDYLYEVLKTAAYGQLGDAENARTARDELLKIRPNYARDFPKDAANRRASPQLTERLADGLRKAGLEIQ</sequence>
<dbReference type="RefSeq" id="WP_263194164.1">
    <property type="nucleotide sequence ID" value="NZ_JALIRQ010000011.1"/>
</dbReference>
<keyword evidence="2" id="KW-0472">Membrane</keyword>
<name>A0ABQ5ZS23_9HYPH</name>